<comment type="similarity">
    <text evidence="1">Belongs to the sulfatase family.</text>
</comment>
<dbReference type="InterPro" id="IPR024607">
    <property type="entry name" value="Sulfatase_CS"/>
</dbReference>
<evidence type="ECO:0000256" key="3">
    <source>
        <dbReference type="ARBA" id="ARBA00022801"/>
    </source>
</evidence>
<dbReference type="PROSITE" id="PS51257">
    <property type="entry name" value="PROKAR_LIPOPROTEIN"/>
    <property type="match status" value="1"/>
</dbReference>
<sequence>MSYLLNRWIKSSFSLILMVLTSCNEEGGINYTAINQPNIVLILSDDLGYDDIKLYNESGLETPYLEELAKEGVALKRGYVTAPVCSPSRVGIFSGRYQERFGYYNNPYPSVNQDLVSIPSDNILLSEFLKNYGYSTGLIGKWHIGKSKDYHPLNKGFDYFYGTVDGPLNYLPLDDSLLIKTGWNPPVKNNLEENFEPVSNYNYLTDEFTEKAISFIEENRNTPFFLTVSYTSPHDPWQSIPKYYNQIDLEDGTRRVYLSMIKSLDEGIGHITKAISENGLKSKTIVIFISDNGCKNIGPNVCSLNPSLKGHKGSIHEGGIRVPFIIKDPYMTSSQIEGLLNRNISSLDIYASLSHLITGKVPEKLDGNSLYMPNSAELFWKYGNQAAVLSGDFKLISTNGEYELYNLKSDPKEQFNLDNQPLVQQELQEALFEWESIIRPAKW</sequence>
<dbReference type="EMBL" id="FZPD01000001">
    <property type="protein sequence ID" value="SNS56401.1"/>
    <property type="molecule type" value="Genomic_DNA"/>
</dbReference>
<dbReference type="InterPro" id="IPR000917">
    <property type="entry name" value="Sulfatase_N"/>
</dbReference>
<feature type="domain" description="Sulfatase N-terminal" evidence="5">
    <location>
        <begin position="37"/>
        <end position="356"/>
    </location>
</feature>
<keyword evidence="3" id="KW-0378">Hydrolase</keyword>
<dbReference type="PROSITE" id="PS00149">
    <property type="entry name" value="SULFATASE_2"/>
    <property type="match status" value="1"/>
</dbReference>
<dbReference type="Gene3D" id="3.40.720.10">
    <property type="entry name" value="Alkaline Phosphatase, subunit A"/>
    <property type="match status" value="1"/>
</dbReference>
<dbReference type="Gene3D" id="3.30.1120.10">
    <property type="match status" value="1"/>
</dbReference>
<keyword evidence="2" id="KW-0479">Metal-binding</keyword>
<organism evidence="6 7">
    <name type="scientific">Ekhidna lutea</name>
    <dbReference type="NCBI Taxonomy" id="447679"/>
    <lineage>
        <taxon>Bacteria</taxon>
        <taxon>Pseudomonadati</taxon>
        <taxon>Bacteroidota</taxon>
        <taxon>Cytophagia</taxon>
        <taxon>Cytophagales</taxon>
        <taxon>Reichenbachiellaceae</taxon>
        <taxon>Ekhidna</taxon>
    </lineage>
</organism>
<evidence type="ECO:0000256" key="1">
    <source>
        <dbReference type="ARBA" id="ARBA00008779"/>
    </source>
</evidence>
<dbReference type="AlphaFoldDB" id="A0A239FI36"/>
<dbReference type="Pfam" id="PF00884">
    <property type="entry name" value="Sulfatase"/>
    <property type="match status" value="1"/>
</dbReference>
<evidence type="ECO:0000256" key="2">
    <source>
        <dbReference type="ARBA" id="ARBA00022723"/>
    </source>
</evidence>
<evidence type="ECO:0000313" key="6">
    <source>
        <dbReference type="EMBL" id="SNS56401.1"/>
    </source>
</evidence>
<protein>
    <submittedName>
        <fullName evidence="6">Arylsulfatase A</fullName>
    </submittedName>
</protein>
<dbReference type="InterPro" id="IPR050738">
    <property type="entry name" value="Sulfatase"/>
</dbReference>
<dbReference type="Proteomes" id="UP000198393">
    <property type="component" value="Unassembled WGS sequence"/>
</dbReference>
<name>A0A239FI36_EKHLU</name>
<keyword evidence="7" id="KW-1185">Reference proteome</keyword>
<dbReference type="SUPFAM" id="SSF53649">
    <property type="entry name" value="Alkaline phosphatase-like"/>
    <property type="match status" value="1"/>
</dbReference>
<evidence type="ECO:0000259" key="5">
    <source>
        <dbReference type="Pfam" id="PF00884"/>
    </source>
</evidence>
<dbReference type="GO" id="GO:0046872">
    <property type="term" value="F:metal ion binding"/>
    <property type="evidence" value="ECO:0007669"/>
    <property type="project" value="UniProtKB-KW"/>
</dbReference>
<dbReference type="OrthoDB" id="9764377at2"/>
<evidence type="ECO:0000256" key="4">
    <source>
        <dbReference type="ARBA" id="ARBA00022837"/>
    </source>
</evidence>
<dbReference type="PANTHER" id="PTHR42693">
    <property type="entry name" value="ARYLSULFATASE FAMILY MEMBER"/>
    <property type="match status" value="1"/>
</dbReference>
<accession>A0A239FI36</accession>
<evidence type="ECO:0000313" key="7">
    <source>
        <dbReference type="Proteomes" id="UP000198393"/>
    </source>
</evidence>
<dbReference type="GO" id="GO:0004065">
    <property type="term" value="F:arylsulfatase activity"/>
    <property type="evidence" value="ECO:0007669"/>
    <property type="project" value="TreeGrafter"/>
</dbReference>
<proteinExistence type="inferred from homology"/>
<gene>
    <name evidence="6" type="ORF">SAMN05421640_0676</name>
</gene>
<dbReference type="InterPro" id="IPR017850">
    <property type="entry name" value="Alkaline_phosphatase_core_sf"/>
</dbReference>
<reference evidence="6 7" key="1">
    <citation type="submission" date="2017-06" db="EMBL/GenBank/DDBJ databases">
        <authorList>
            <person name="Kim H.J."/>
            <person name="Triplett B.A."/>
        </authorList>
    </citation>
    <scope>NUCLEOTIDE SEQUENCE [LARGE SCALE GENOMIC DNA]</scope>
    <source>
        <strain evidence="6 7">DSM 19307</strain>
    </source>
</reference>
<keyword evidence="4" id="KW-0106">Calcium</keyword>
<dbReference type="RefSeq" id="WP_089355428.1">
    <property type="nucleotide sequence ID" value="NZ_FZPD01000001.1"/>
</dbReference>
<dbReference type="PANTHER" id="PTHR42693:SF53">
    <property type="entry name" value="ENDO-4-O-SULFATASE"/>
    <property type="match status" value="1"/>
</dbReference>